<dbReference type="EMBL" id="JAUUDS010000005">
    <property type="protein sequence ID" value="MDP1027771.1"/>
    <property type="molecule type" value="Genomic_DNA"/>
</dbReference>
<gene>
    <name evidence="1" type="ORF">Q5H91_11140</name>
</gene>
<evidence type="ECO:0000313" key="2">
    <source>
        <dbReference type="Proteomes" id="UP001230685"/>
    </source>
</evidence>
<dbReference type="Gene3D" id="3.60.15.10">
    <property type="entry name" value="Ribonuclease Z/Hydroxyacylglutathione hydrolase-like"/>
    <property type="match status" value="1"/>
</dbReference>
<dbReference type="RefSeq" id="WP_305173480.1">
    <property type="nucleotide sequence ID" value="NZ_JAUUDS010000005.1"/>
</dbReference>
<evidence type="ECO:0000313" key="1">
    <source>
        <dbReference type="EMBL" id="MDP1027771.1"/>
    </source>
</evidence>
<dbReference type="InterPro" id="IPR036866">
    <property type="entry name" value="RibonucZ/Hydroxyglut_hydro"/>
</dbReference>
<reference evidence="1 2" key="1">
    <citation type="submission" date="2023-07" db="EMBL/GenBank/DDBJ databases">
        <authorList>
            <person name="Kim M.K."/>
        </authorList>
    </citation>
    <scope>NUCLEOTIDE SEQUENCE [LARGE SCALE GENOMIC DNA]</scope>
    <source>
        <strain evidence="1 2">KR1UV-12</strain>
    </source>
</reference>
<comment type="caution">
    <text evidence="1">The sequence shown here is derived from an EMBL/GenBank/DDBJ whole genome shotgun (WGS) entry which is preliminary data.</text>
</comment>
<proteinExistence type="predicted"/>
<keyword evidence="2" id="KW-1185">Reference proteome</keyword>
<protein>
    <submittedName>
        <fullName evidence="1">Uncharacterized protein</fullName>
    </submittedName>
</protein>
<organism evidence="1 2">
    <name type="scientific">Sphingomonas aurea</name>
    <dbReference type="NCBI Taxonomy" id="3063994"/>
    <lineage>
        <taxon>Bacteria</taxon>
        <taxon>Pseudomonadati</taxon>
        <taxon>Pseudomonadota</taxon>
        <taxon>Alphaproteobacteria</taxon>
        <taxon>Sphingomonadales</taxon>
        <taxon>Sphingomonadaceae</taxon>
        <taxon>Sphingomonas</taxon>
    </lineage>
</organism>
<dbReference type="Proteomes" id="UP001230685">
    <property type="component" value="Unassembled WGS sequence"/>
</dbReference>
<name>A0ABT9ELF6_9SPHN</name>
<accession>A0ABT9ELF6</accession>
<sequence>MANGVDELLGFVFGAEGDKVRAAREALRKHPGVKVVRHLDPGSVAPLPRGVGVRAYVLGPPRDPRLLGIEDVASETYAFGGSSLAVAPMANALSLNDGGLRVDDDPAAPFDGSVGQPLEPLLAGDWPEGHDHGATFLWRHYLGPTSEDAKQDWRRIDRDWLTGAVDVALQLDGRTNNTSLVIALEIVESGRVLLFAADAQVGNWMSWSDVAFPAAGGRPPVSADDLIARTVFYKVGHHGSRNATRAATLERMDFANLVAFSPTDEELAGRVGWKDFPAPNTTRRIQELTSGRFFRSDADWMHDPQVECPVQRGGALRDYRISHGEYVDLTIE</sequence>